<feature type="compositionally biased region" description="Basic and acidic residues" evidence="1">
    <location>
        <begin position="13"/>
        <end position="26"/>
    </location>
</feature>
<gene>
    <name evidence="2" type="ORF">LSTR_LSTR016754</name>
</gene>
<dbReference type="InParanoid" id="A0A482WRG7"/>
<dbReference type="Proteomes" id="UP000291343">
    <property type="component" value="Unassembled WGS sequence"/>
</dbReference>
<keyword evidence="3" id="KW-1185">Reference proteome</keyword>
<reference evidence="2 3" key="1">
    <citation type="journal article" date="2017" name="Gigascience">
        <title>Genome sequence of the small brown planthopper, Laodelphax striatellus.</title>
        <authorList>
            <person name="Zhu J."/>
            <person name="Jiang F."/>
            <person name="Wang X."/>
            <person name="Yang P."/>
            <person name="Bao Y."/>
            <person name="Zhao W."/>
            <person name="Wang W."/>
            <person name="Lu H."/>
            <person name="Wang Q."/>
            <person name="Cui N."/>
            <person name="Li J."/>
            <person name="Chen X."/>
            <person name="Luo L."/>
            <person name="Yu J."/>
            <person name="Kang L."/>
            <person name="Cui F."/>
        </authorList>
    </citation>
    <scope>NUCLEOTIDE SEQUENCE [LARGE SCALE GENOMIC DNA]</scope>
    <source>
        <strain evidence="2">Lst14</strain>
    </source>
</reference>
<evidence type="ECO:0000313" key="3">
    <source>
        <dbReference type="Proteomes" id="UP000291343"/>
    </source>
</evidence>
<dbReference type="EMBL" id="QKKF02027097">
    <property type="protein sequence ID" value="RZF36103.1"/>
    <property type="molecule type" value="Genomic_DNA"/>
</dbReference>
<sequence>MCSRGNPRNRTSRKAEKEEAKERAECSKGGSSSQTERSAATRCIAAAVGCSGQCIAAADRGVAGVL</sequence>
<comment type="caution">
    <text evidence="2">The sequence shown here is derived from an EMBL/GenBank/DDBJ whole genome shotgun (WGS) entry which is preliminary data.</text>
</comment>
<organism evidence="2 3">
    <name type="scientific">Laodelphax striatellus</name>
    <name type="common">Small brown planthopper</name>
    <name type="synonym">Delphax striatella</name>
    <dbReference type="NCBI Taxonomy" id="195883"/>
    <lineage>
        <taxon>Eukaryota</taxon>
        <taxon>Metazoa</taxon>
        <taxon>Ecdysozoa</taxon>
        <taxon>Arthropoda</taxon>
        <taxon>Hexapoda</taxon>
        <taxon>Insecta</taxon>
        <taxon>Pterygota</taxon>
        <taxon>Neoptera</taxon>
        <taxon>Paraneoptera</taxon>
        <taxon>Hemiptera</taxon>
        <taxon>Auchenorrhyncha</taxon>
        <taxon>Fulgoroidea</taxon>
        <taxon>Delphacidae</taxon>
        <taxon>Criomorphinae</taxon>
        <taxon>Laodelphax</taxon>
    </lineage>
</organism>
<evidence type="ECO:0000256" key="1">
    <source>
        <dbReference type="SAM" id="MobiDB-lite"/>
    </source>
</evidence>
<accession>A0A482WRG7</accession>
<name>A0A482WRG7_LAOST</name>
<proteinExistence type="predicted"/>
<feature type="region of interest" description="Disordered" evidence="1">
    <location>
        <begin position="1"/>
        <end position="37"/>
    </location>
</feature>
<dbReference type="AlphaFoldDB" id="A0A482WRG7"/>
<evidence type="ECO:0000313" key="2">
    <source>
        <dbReference type="EMBL" id="RZF36103.1"/>
    </source>
</evidence>
<protein>
    <submittedName>
        <fullName evidence="2">Uncharacterized protein</fullName>
    </submittedName>
</protein>